<evidence type="ECO:0000313" key="3">
    <source>
        <dbReference type="Proteomes" id="UP001153069"/>
    </source>
</evidence>
<feature type="signal peptide" evidence="1">
    <location>
        <begin position="1"/>
        <end position="30"/>
    </location>
</feature>
<evidence type="ECO:0000256" key="1">
    <source>
        <dbReference type="SAM" id="SignalP"/>
    </source>
</evidence>
<proteinExistence type="predicted"/>
<keyword evidence="1" id="KW-0732">Signal</keyword>
<keyword evidence="3" id="KW-1185">Reference proteome</keyword>
<gene>
    <name evidence="2" type="ORF">SEMRO_22_G015190.1</name>
</gene>
<evidence type="ECO:0000313" key="2">
    <source>
        <dbReference type="EMBL" id="CAB9497574.1"/>
    </source>
</evidence>
<sequence>MSSASAKGSILVTYWCLCFQCLHCLALVSALENDRIPPAPPGLSGLCSRGNLSTLEGLAQCDLACAFADCCWRTSSPAITSCNASNPLCDDYLVCSILDPANATITHSPVPWAPITLNDDCLRNGENLTACEDACRLAECCWKTGTCLREQTEVCNDYVSCAVLLGQDSQAPTNHSADPSIPIAPEALEDYCTVGAIEGDIGSSGVSRCEDFCARAECCWKTDSCLASQAVKCQGYVFCGILSLNETTSSPPLPEAASYLADVCAPHIVANVEGAVLCADACRRGECCWKTMTCLGVHAEQCPGYEPCKALSESDNDVGGMLPVPTNQPSSTGDVADYTEALINDACLNHDNSVVNVCSRVCEGSECCFHPDNLDGTYCGDFPCYKYSACLVLYPLADDAVNQACTSDNLSDCARVCGTSTCCFTQDSEKVCAVTNPGIVCSLFAACGRLYVSP</sequence>
<comment type="caution">
    <text evidence="2">The sequence shown here is derived from an EMBL/GenBank/DDBJ whole genome shotgun (WGS) entry which is preliminary data.</text>
</comment>
<dbReference type="AlphaFoldDB" id="A0A9N8D7M3"/>
<feature type="chain" id="PRO_5040391362" evidence="1">
    <location>
        <begin position="31"/>
        <end position="454"/>
    </location>
</feature>
<name>A0A9N8D7M3_9STRA</name>
<reference evidence="2" key="1">
    <citation type="submission" date="2020-06" db="EMBL/GenBank/DDBJ databases">
        <authorList>
            <consortium name="Plant Systems Biology data submission"/>
        </authorList>
    </citation>
    <scope>NUCLEOTIDE SEQUENCE</scope>
    <source>
        <strain evidence="2">D6</strain>
    </source>
</reference>
<protein>
    <submittedName>
        <fullName evidence="2">Uncharacterized protein</fullName>
    </submittedName>
</protein>
<organism evidence="2 3">
    <name type="scientific">Seminavis robusta</name>
    <dbReference type="NCBI Taxonomy" id="568900"/>
    <lineage>
        <taxon>Eukaryota</taxon>
        <taxon>Sar</taxon>
        <taxon>Stramenopiles</taxon>
        <taxon>Ochrophyta</taxon>
        <taxon>Bacillariophyta</taxon>
        <taxon>Bacillariophyceae</taxon>
        <taxon>Bacillariophycidae</taxon>
        <taxon>Naviculales</taxon>
        <taxon>Naviculaceae</taxon>
        <taxon>Seminavis</taxon>
    </lineage>
</organism>
<dbReference type="Proteomes" id="UP001153069">
    <property type="component" value="Unassembled WGS sequence"/>
</dbReference>
<dbReference type="EMBL" id="CAICTM010000022">
    <property type="protein sequence ID" value="CAB9497574.1"/>
    <property type="molecule type" value="Genomic_DNA"/>
</dbReference>
<accession>A0A9N8D7M3</accession>